<feature type="domain" description="Peptidase M56" evidence="3">
    <location>
        <begin position="10"/>
        <end position="275"/>
    </location>
</feature>
<comment type="caution">
    <text evidence="4">The sequence shown here is derived from an EMBL/GenBank/DDBJ whole genome shotgun (WGS) entry which is preliminary data.</text>
</comment>
<evidence type="ECO:0000256" key="2">
    <source>
        <dbReference type="SAM" id="Phobius"/>
    </source>
</evidence>
<protein>
    <submittedName>
        <fullName evidence="4">M56 family metallopeptidase</fullName>
    </submittedName>
</protein>
<feature type="transmembrane region" description="Helical" evidence="2">
    <location>
        <begin position="6"/>
        <end position="26"/>
    </location>
</feature>
<name>A0ABU9XUZ2_9SPHN</name>
<feature type="transmembrane region" description="Helical" evidence="2">
    <location>
        <begin position="97"/>
        <end position="117"/>
    </location>
</feature>
<keyword evidence="2" id="KW-0812">Transmembrane</keyword>
<dbReference type="Pfam" id="PF05569">
    <property type="entry name" value="Peptidase_M56"/>
    <property type="match status" value="1"/>
</dbReference>
<dbReference type="InterPro" id="IPR008756">
    <property type="entry name" value="Peptidase_M56"/>
</dbReference>
<feature type="region of interest" description="Disordered" evidence="1">
    <location>
        <begin position="357"/>
        <end position="378"/>
    </location>
</feature>
<keyword evidence="2" id="KW-1133">Transmembrane helix</keyword>
<dbReference type="PANTHER" id="PTHR34978:SF3">
    <property type="entry name" value="SLR0241 PROTEIN"/>
    <property type="match status" value="1"/>
</dbReference>
<dbReference type="CDD" id="cd07341">
    <property type="entry name" value="M56_BlaR1_MecR1_like"/>
    <property type="match status" value="1"/>
</dbReference>
<accession>A0ABU9XUZ2</accession>
<dbReference type="EMBL" id="JBDIMF010000006">
    <property type="protein sequence ID" value="MEN2787374.1"/>
    <property type="molecule type" value="Genomic_DNA"/>
</dbReference>
<proteinExistence type="predicted"/>
<feature type="transmembrane region" description="Helical" evidence="2">
    <location>
        <begin position="285"/>
        <end position="304"/>
    </location>
</feature>
<evidence type="ECO:0000313" key="4">
    <source>
        <dbReference type="EMBL" id="MEN2787374.1"/>
    </source>
</evidence>
<dbReference type="PANTHER" id="PTHR34978">
    <property type="entry name" value="POSSIBLE SENSOR-TRANSDUCER PROTEIN BLAR"/>
    <property type="match status" value="1"/>
</dbReference>
<reference evidence="4 5" key="1">
    <citation type="submission" date="2024-05" db="EMBL/GenBank/DDBJ databases">
        <authorList>
            <person name="Liu Q."/>
            <person name="Xin Y.-H."/>
        </authorList>
    </citation>
    <scope>NUCLEOTIDE SEQUENCE [LARGE SCALE GENOMIC DNA]</scope>
    <source>
        <strain evidence="4 5">CGMCC 1.15349</strain>
    </source>
</reference>
<feature type="transmembrane region" description="Helical" evidence="2">
    <location>
        <begin position="38"/>
        <end position="59"/>
    </location>
</feature>
<keyword evidence="5" id="KW-1185">Reference proteome</keyword>
<dbReference type="Proteomes" id="UP001404104">
    <property type="component" value="Unassembled WGS sequence"/>
</dbReference>
<sequence>MSAGFVGWLVEALVASTMLMALVLALRGPVRRAFGPDVAYALWALPVLRLLLPPLPAAWREIAVAPISAAGETITLYVVQPLGGSAAAAPIDGSLPLALIVTGLWAAGAAAFLIWHTTHHMRFCRRMLRHQIRGSEIEGGIHLIETKAASGPLAFGILRKYVAFPRDFVERYDQEERDLALAHEIGHHDRGDLIANWLALAVLALHWFNPIAWRAFRAFRADQEIANDARVLAGLGPVARHSYACAIVKSAHGGAVSAACHLHTIDDLKGRLRMLTTDRTSRSRLIGGGVAVAALTIVGLGLTASGTLAAETVRDRVEATTGVDLAALDVIPPAAPVPPAPPAIPAPISAAEVAELPEPPAPPAPPAPAVPSVHHGERRDVTTTRVTGDDGKTVTRIKVVVRDKNGAVRTDQWDEPADIAEISRGTCPGAASGKNMVVEDVKHGKRRLTICRDRIDAAVAHATAMATQGRVMAAHGRAMAAQARAMAFDERAIQRNALNAALVGLHAARAGIEANREMTATARRHALDGIAKGMAEVESEIAKPE</sequence>
<organism evidence="4 5">
    <name type="scientific">Sphingomonas qilianensis</name>
    <dbReference type="NCBI Taxonomy" id="1736690"/>
    <lineage>
        <taxon>Bacteria</taxon>
        <taxon>Pseudomonadati</taxon>
        <taxon>Pseudomonadota</taxon>
        <taxon>Alphaproteobacteria</taxon>
        <taxon>Sphingomonadales</taxon>
        <taxon>Sphingomonadaceae</taxon>
        <taxon>Sphingomonas</taxon>
    </lineage>
</organism>
<evidence type="ECO:0000313" key="5">
    <source>
        <dbReference type="Proteomes" id="UP001404104"/>
    </source>
</evidence>
<evidence type="ECO:0000259" key="3">
    <source>
        <dbReference type="Pfam" id="PF05569"/>
    </source>
</evidence>
<dbReference type="InterPro" id="IPR052173">
    <property type="entry name" value="Beta-lactam_resp_regulator"/>
</dbReference>
<feature type="compositionally biased region" description="Pro residues" evidence="1">
    <location>
        <begin position="357"/>
        <end position="369"/>
    </location>
</feature>
<evidence type="ECO:0000256" key="1">
    <source>
        <dbReference type="SAM" id="MobiDB-lite"/>
    </source>
</evidence>
<dbReference type="RefSeq" id="WP_345865519.1">
    <property type="nucleotide sequence ID" value="NZ_JBDIMF010000006.1"/>
</dbReference>
<keyword evidence="2" id="KW-0472">Membrane</keyword>
<gene>
    <name evidence="4" type="ORF">ABC969_13205</name>
</gene>